<dbReference type="InterPro" id="IPR043128">
    <property type="entry name" value="Rev_trsase/Diguanyl_cyclase"/>
</dbReference>
<keyword evidence="5" id="KW-1133">Transmembrane helix</keyword>
<dbReference type="RefSeq" id="WP_171909801.1">
    <property type="nucleotide sequence ID" value="NZ_FOEG01000001.1"/>
</dbReference>
<dbReference type="Pfam" id="PF00990">
    <property type="entry name" value="GGDEF"/>
    <property type="match status" value="1"/>
</dbReference>
<feature type="transmembrane region" description="Helical" evidence="5">
    <location>
        <begin position="47"/>
        <end position="65"/>
    </location>
</feature>
<dbReference type="AlphaFoldDB" id="A0A1H8QVQ2"/>
<evidence type="ECO:0000256" key="3">
    <source>
        <dbReference type="ARBA" id="ARBA00034247"/>
    </source>
</evidence>
<protein>
    <recommendedName>
        <fullName evidence="2">diguanylate cyclase</fullName>
        <ecNumber evidence="2">2.7.7.65</ecNumber>
    </recommendedName>
</protein>
<dbReference type="SMART" id="SM00267">
    <property type="entry name" value="GGDEF"/>
    <property type="match status" value="1"/>
</dbReference>
<feature type="transmembrane region" description="Helical" evidence="5">
    <location>
        <begin position="126"/>
        <end position="148"/>
    </location>
</feature>
<dbReference type="PROSITE" id="PS50887">
    <property type="entry name" value="GGDEF"/>
    <property type="match status" value="1"/>
</dbReference>
<comment type="catalytic activity">
    <reaction evidence="3">
        <text>2 GTP = 3',3'-c-di-GMP + 2 diphosphate</text>
        <dbReference type="Rhea" id="RHEA:24898"/>
        <dbReference type="ChEBI" id="CHEBI:33019"/>
        <dbReference type="ChEBI" id="CHEBI:37565"/>
        <dbReference type="ChEBI" id="CHEBI:58805"/>
        <dbReference type="EC" id="2.7.7.65"/>
    </reaction>
</comment>
<dbReference type="FunFam" id="3.30.70.270:FF:000001">
    <property type="entry name" value="Diguanylate cyclase domain protein"/>
    <property type="match status" value="1"/>
</dbReference>
<evidence type="ECO:0000259" key="6">
    <source>
        <dbReference type="PROSITE" id="PS50887"/>
    </source>
</evidence>
<dbReference type="PANTHER" id="PTHR45138:SF9">
    <property type="entry name" value="DIGUANYLATE CYCLASE DGCM-RELATED"/>
    <property type="match status" value="1"/>
</dbReference>
<dbReference type="STRING" id="406100.SAMN04488052_101823"/>
<dbReference type="Gene3D" id="3.30.70.270">
    <property type="match status" value="1"/>
</dbReference>
<dbReference type="CDD" id="cd01949">
    <property type="entry name" value="GGDEF"/>
    <property type="match status" value="1"/>
</dbReference>
<gene>
    <name evidence="7" type="ORF">SAMN04488052_101823</name>
</gene>
<dbReference type="EMBL" id="FOEG01000001">
    <property type="protein sequence ID" value="SEO58339.1"/>
    <property type="molecule type" value="Genomic_DNA"/>
</dbReference>
<organism evidence="7 8">
    <name type="scientific">Aquisalimonas asiatica</name>
    <dbReference type="NCBI Taxonomy" id="406100"/>
    <lineage>
        <taxon>Bacteria</taxon>
        <taxon>Pseudomonadati</taxon>
        <taxon>Pseudomonadota</taxon>
        <taxon>Gammaproteobacteria</taxon>
        <taxon>Chromatiales</taxon>
        <taxon>Ectothiorhodospiraceae</taxon>
        <taxon>Aquisalimonas</taxon>
    </lineage>
</organism>
<evidence type="ECO:0000256" key="1">
    <source>
        <dbReference type="ARBA" id="ARBA00001946"/>
    </source>
</evidence>
<dbReference type="PANTHER" id="PTHR45138">
    <property type="entry name" value="REGULATORY COMPONENTS OF SENSORY TRANSDUCTION SYSTEM"/>
    <property type="match status" value="1"/>
</dbReference>
<name>A0A1H8QVQ2_9GAMM</name>
<reference evidence="7 8" key="1">
    <citation type="submission" date="2016-10" db="EMBL/GenBank/DDBJ databases">
        <authorList>
            <person name="de Groot N.N."/>
        </authorList>
    </citation>
    <scope>NUCLEOTIDE SEQUENCE [LARGE SCALE GENOMIC DNA]</scope>
    <source>
        <strain evidence="7 8">CGMCC 1.6291</strain>
    </source>
</reference>
<feature type="transmembrane region" description="Helical" evidence="5">
    <location>
        <begin position="160"/>
        <end position="181"/>
    </location>
</feature>
<feature type="transmembrane region" description="Helical" evidence="5">
    <location>
        <begin position="101"/>
        <end position="119"/>
    </location>
</feature>
<evidence type="ECO:0000256" key="2">
    <source>
        <dbReference type="ARBA" id="ARBA00012528"/>
    </source>
</evidence>
<dbReference type="SUPFAM" id="SSF55073">
    <property type="entry name" value="Nucleotide cyclase"/>
    <property type="match status" value="1"/>
</dbReference>
<evidence type="ECO:0000256" key="4">
    <source>
        <dbReference type="SAM" id="MobiDB-lite"/>
    </source>
</evidence>
<feature type="domain" description="GGDEF" evidence="6">
    <location>
        <begin position="236"/>
        <end position="368"/>
    </location>
</feature>
<dbReference type="InterPro" id="IPR000160">
    <property type="entry name" value="GGDEF_dom"/>
</dbReference>
<dbReference type="InterPro" id="IPR050469">
    <property type="entry name" value="Diguanylate_Cyclase"/>
</dbReference>
<keyword evidence="8" id="KW-1185">Reference proteome</keyword>
<dbReference type="EC" id="2.7.7.65" evidence="2"/>
<feature type="transmembrane region" description="Helical" evidence="5">
    <location>
        <begin position="20"/>
        <end position="41"/>
    </location>
</feature>
<dbReference type="InterPro" id="IPR029787">
    <property type="entry name" value="Nucleotide_cyclase"/>
</dbReference>
<evidence type="ECO:0000256" key="5">
    <source>
        <dbReference type="SAM" id="Phobius"/>
    </source>
</evidence>
<evidence type="ECO:0000313" key="7">
    <source>
        <dbReference type="EMBL" id="SEO58339.1"/>
    </source>
</evidence>
<sequence length="388" mass="42522">MKKAVESVSRAQSLRLQRTLWGFLAQLCMLLILASMALAGFMEPIRVAHVALMHVGLVTVYVILIRSGVNLHLNDPSMTGAQVTLSLLPAMYAMYHLQDPQLRVAVVLMATVGMLFAALAYDTRRLLWLGGYHVLAYVLLIGALAQWAPERLNLRAEGPVLLTYALVVIMICLLGGFIAGLRRTLRQRNTRLEVALAELQDLATLDPLTRLPNRRAALEQLRTRSAQARFLGAGSTDVAVGLVDIDLFKQVNDTFGHQAGDMVLCRVGDALRASLRQDDFIGRFGGEEFLLILSDADPGAARQTAERLRQTILALQFPELPDDHDLTISVGITLLAPDETTEAALFRADRALYDAKDRGRNATVLLMQDDTNGTPAATPAPHGARNER</sequence>
<dbReference type="Proteomes" id="UP000199657">
    <property type="component" value="Unassembled WGS sequence"/>
</dbReference>
<feature type="region of interest" description="Disordered" evidence="4">
    <location>
        <begin position="367"/>
        <end position="388"/>
    </location>
</feature>
<accession>A0A1H8QVQ2</accession>
<keyword evidence="5" id="KW-0812">Transmembrane</keyword>
<dbReference type="GO" id="GO:0052621">
    <property type="term" value="F:diguanylate cyclase activity"/>
    <property type="evidence" value="ECO:0007669"/>
    <property type="project" value="UniProtKB-EC"/>
</dbReference>
<keyword evidence="5" id="KW-0472">Membrane</keyword>
<evidence type="ECO:0000313" key="8">
    <source>
        <dbReference type="Proteomes" id="UP000199657"/>
    </source>
</evidence>
<dbReference type="NCBIfam" id="TIGR00254">
    <property type="entry name" value="GGDEF"/>
    <property type="match status" value="1"/>
</dbReference>
<comment type="cofactor">
    <cofactor evidence="1">
        <name>Mg(2+)</name>
        <dbReference type="ChEBI" id="CHEBI:18420"/>
    </cofactor>
</comment>
<proteinExistence type="predicted"/>